<evidence type="ECO:0000313" key="2">
    <source>
        <dbReference type="Proteomes" id="UP001212152"/>
    </source>
</evidence>
<dbReference type="InterPro" id="IPR036563">
    <property type="entry name" value="MoaE_sf"/>
</dbReference>
<dbReference type="EMBL" id="JADGJQ010000029">
    <property type="protein sequence ID" value="KAJ3178006.1"/>
    <property type="molecule type" value="Genomic_DNA"/>
</dbReference>
<dbReference type="SUPFAM" id="SSF54690">
    <property type="entry name" value="Molybdopterin synthase subunit MoaE"/>
    <property type="match status" value="1"/>
</dbReference>
<gene>
    <name evidence="1" type="ORF">HDU87_003783</name>
</gene>
<accession>A0AAD5XQY4</accession>
<dbReference type="Proteomes" id="UP001212152">
    <property type="component" value="Unassembled WGS sequence"/>
</dbReference>
<dbReference type="GO" id="GO:0006777">
    <property type="term" value="P:Mo-molybdopterin cofactor biosynthetic process"/>
    <property type="evidence" value="ECO:0007669"/>
    <property type="project" value="InterPro"/>
</dbReference>
<reference evidence="1" key="1">
    <citation type="submission" date="2020-05" db="EMBL/GenBank/DDBJ databases">
        <title>Phylogenomic resolution of chytrid fungi.</title>
        <authorList>
            <person name="Stajich J.E."/>
            <person name="Amses K."/>
            <person name="Simmons R."/>
            <person name="Seto K."/>
            <person name="Myers J."/>
            <person name="Bonds A."/>
            <person name="Quandt C.A."/>
            <person name="Barry K."/>
            <person name="Liu P."/>
            <person name="Grigoriev I."/>
            <person name="Longcore J.E."/>
            <person name="James T.Y."/>
        </authorList>
    </citation>
    <scope>NUCLEOTIDE SEQUENCE</scope>
    <source>
        <strain evidence="1">JEL0379</strain>
    </source>
</reference>
<comment type="caution">
    <text evidence="1">The sequence shown here is derived from an EMBL/GenBank/DDBJ whole genome shotgun (WGS) entry which is preliminary data.</text>
</comment>
<dbReference type="Pfam" id="PF02391">
    <property type="entry name" value="MoaE"/>
    <property type="match status" value="1"/>
</dbReference>
<dbReference type="CDD" id="cd00756">
    <property type="entry name" value="MoaE"/>
    <property type="match status" value="1"/>
</dbReference>
<evidence type="ECO:0008006" key="3">
    <source>
        <dbReference type="Google" id="ProtNLM"/>
    </source>
</evidence>
<sequence length="169" mass="18143">MQTSVASSATSTNPTHHVELTTDPISLAALVDFVRSDEAGAIATFSGTTRNSFIVSGVRKSVTELSYEAYAPMAIAQFHTILNEAQTTHFPTVIKLAVAHRTGVVPVGQESVIIAASSPGRKDAQNATAWILDELKRRVPIWKKEHYGDGSVATWKENGECSWLAGGPH</sequence>
<keyword evidence="2" id="KW-1185">Reference proteome</keyword>
<protein>
    <recommendedName>
        <fullName evidence="3">MOCS2B</fullName>
    </recommendedName>
</protein>
<dbReference type="AlphaFoldDB" id="A0AAD5XQY4"/>
<dbReference type="Gene3D" id="3.90.1170.40">
    <property type="entry name" value="Molybdopterin biosynthesis MoaE subunit"/>
    <property type="match status" value="1"/>
</dbReference>
<dbReference type="PANTHER" id="PTHR23404">
    <property type="entry name" value="MOLYBDOPTERIN SYNTHASE RELATED"/>
    <property type="match status" value="1"/>
</dbReference>
<organism evidence="1 2">
    <name type="scientific">Geranomyces variabilis</name>
    <dbReference type="NCBI Taxonomy" id="109894"/>
    <lineage>
        <taxon>Eukaryota</taxon>
        <taxon>Fungi</taxon>
        <taxon>Fungi incertae sedis</taxon>
        <taxon>Chytridiomycota</taxon>
        <taxon>Chytridiomycota incertae sedis</taxon>
        <taxon>Chytridiomycetes</taxon>
        <taxon>Spizellomycetales</taxon>
        <taxon>Powellomycetaceae</taxon>
        <taxon>Geranomyces</taxon>
    </lineage>
</organism>
<proteinExistence type="predicted"/>
<evidence type="ECO:0000313" key="1">
    <source>
        <dbReference type="EMBL" id="KAJ3178006.1"/>
    </source>
</evidence>
<dbReference type="InterPro" id="IPR003448">
    <property type="entry name" value="Mopterin_biosynth_MoaE"/>
</dbReference>
<name>A0AAD5XQY4_9FUNG</name>